<gene>
    <name evidence="1" type="ORF">GGR88_000294</name>
</gene>
<keyword evidence="2" id="KW-1185">Reference proteome</keyword>
<protein>
    <submittedName>
        <fullName evidence="1">PhiE125 gp8 family phage protein</fullName>
    </submittedName>
</protein>
<comment type="caution">
    <text evidence="1">The sequence shown here is derived from an EMBL/GenBank/DDBJ whole genome shotgun (WGS) entry which is preliminary data.</text>
</comment>
<evidence type="ECO:0000313" key="2">
    <source>
        <dbReference type="Proteomes" id="UP000734218"/>
    </source>
</evidence>
<dbReference type="NCBIfam" id="TIGR02215">
    <property type="entry name" value="phage_chp_gp8"/>
    <property type="match status" value="1"/>
</dbReference>
<dbReference type="RefSeq" id="WP_245196407.1">
    <property type="nucleotide sequence ID" value="NZ_JAATJE010000001.1"/>
</dbReference>
<accession>A0ABX0XHW7</accession>
<evidence type="ECO:0000313" key="1">
    <source>
        <dbReference type="EMBL" id="NJC32820.1"/>
    </source>
</evidence>
<dbReference type="InterPro" id="IPR011738">
    <property type="entry name" value="Phage_CHP"/>
</dbReference>
<sequence length="174" mass="18605">MTRVDGMPATVLADGRTATKALLRLESDLEDALIDAQVGAAIGAFEAVCGLLAIARPVAETVQASARGWTRLSQVPVRSVEAVEAAEGAAFPADDLPTDIDPDGVGWVRRGTGDRLYVRYTAGLADGWADLPDAARHGIVRLAAHLFTHRDRTDDALPAAVAALWRPFKRLRLR</sequence>
<dbReference type="Gene3D" id="1.10.3230.30">
    <property type="entry name" value="Phage gp6-like head-tail connector protein"/>
    <property type="match status" value="1"/>
</dbReference>
<dbReference type="EMBL" id="JAATJE010000001">
    <property type="protein sequence ID" value="NJC32820.1"/>
    <property type="molecule type" value="Genomic_DNA"/>
</dbReference>
<dbReference type="Proteomes" id="UP000734218">
    <property type="component" value="Unassembled WGS sequence"/>
</dbReference>
<name>A0ABX0XHW7_9SPHN</name>
<organism evidence="1 2">
    <name type="scientific">Sphingomonas jejuensis</name>
    <dbReference type="NCBI Taxonomy" id="904715"/>
    <lineage>
        <taxon>Bacteria</taxon>
        <taxon>Pseudomonadati</taxon>
        <taxon>Pseudomonadota</taxon>
        <taxon>Alphaproteobacteria</taxon>
        <taxon>Sphingomonadales</taxon>
        <taxon>Sphingomonadaceae</taxon>
        <taxon>Sphingomonas</taxon>
    </lineage>
</organism>
<proteinExistence type="predicted"/>
<reference evidence="1 2" key="1">
    <citation type="submission" date="2020-03" db="EMBL/GenBank/DDBJ databases">
        <title>Genomic Encyclopedia of Type Strains, Phase IV (KMG-IV): sequencing the most valuable type-strain genomes for metagenomic binning, comparative biology and taxonomic classification.</title>
        <authorList>
            <person name="Goeker M."/>
        </authorList>
    </citation>
    <scope>NUCLEOTIDE SEQUENCE [LARGE SCALE GENOMIC DNA]</scope>
    <source>
        <strain evidence="1 2">DSM 27651</strain>
    </source>
</reference>